<dbReference type="PANTHER" id="PTHR38764">
    <property type="entry name" value="ACYL CARRIER PROTEIN PHOSPHODIESTERASE"/>
    <property type="match status" value="1"/>
</dbReference>
<dbReference type="PANTHER" id="PTHR38764:SF1">
    <property type="entry name" value="ACYL CARRIER PROTEIN PHOSPHODIESTERASE"/>
    <property type="match status" value="1"/>
</dbReference>
<gene>
    <name evidence="4" type="ORF">AAE02nite_44740</name>
</gene>
<keyword evidence="3" id="KW-0443">Lipid metabolism</keyword>
<accession>A0A512B4C7</accession>
<organism evidence="4 5">
    <name type="scientific">Adhaeribacter aerolatus</name>
    <dbReference type="NCBI Taxonomy" id="670289"/>
    <lineage>
        <taxon>Bacteria</taxon>
        <taxon>Pseudomonadati</taxon>
        <taxon>Bacteroidota</taxon>
        <taxon>Cytophagia</taxon>
        <taxon>Cytophagales</taxon>
        <taxon>Hymenobacteraceae</taxon>
        <taxon>Adhaeribacter</taxon>
    </lineage>
</organism>
<dbReference type="GO" id="GO:0006633">
    <property type="term" value="P:fatty acid biosynthetic process"/>
    <property type="evidence" value="ECO:0007669"/>
    <property type="project" value="InterPro"/>
</dbReference>
<dbReference type="AlphaFoldDB" id="A0A512B4C7"/>
<evidence type="ECO:0000313" key="5">
    <source>
        <dbReference type="Proteomes" id="UP000321532"/>
    </source>
</evidence>
<dbReference type="GO" id="GO:0008770">
    <property type="term" value="F:[acyl-carrier-protein] phosphodiesterase activity"/>
    <property type="evidence" value="ECO:0007669"/>
    <property type="project" value="InterPro"/>
</dbReference>
<sequence>MNYLAHSFLSGQDEELLVGNFIADSVRGSQFGLFPRKIAQGIILHRQIDTFTDAHPVVQQSKERLRPAYRKYAGVIADIYYDHFLAINFDRYSTVGLGVYTQQVYDSVQRHHAILPDRVKYFLPYMIEQNWLLNYANLEGIRRSLTGLSRRTAFISNMETAADELRENYHLYLHEFNTFFPDLMAFVEEQQKL</sequence>
<name>A0A512B4C7_9BACT</name>
<dbReference type="Proteomes" id="UP000321532">
    <property type="component" value="Unassembled WGS sequence"/>
</dbReference>
<dbReference type="RefSeq" id="WP_146903639.1">
    <property type="nucleotide sequence ID" value="NZ_BJYS01000044.1"/>
</dbReference>
<dbReference type="Pfam" id="PF04336">
    <property type="entry name" value="ACP_PD"/>
    <property type="match status" value="1"/>
</dbReference>
<evidence type="ECO:0000313" key="4">
    <source>
        <dbReference type="EMBL" id="GEO06810.1"/>
    </source>
</evidence>
<dbReference type="PIRSF" id="PIRSF011489">
    <property type="entry name" value="DUF479"/>
    <property type="match status" value="1"/>
</dbReference>
<keyword evidence="5" id="KW-1185">Reference proteome</keyword>
<dbReference type="OrthoDB" id="8442777at2"/>
<protein>
    <submittedName>
        <fullName evidence="4">ACP phosphodiesterase</fullName>
    </submittedName>
</protein>
<keyword evidence="1" id="KW-0444">Lipid biosynthesis</keyword>
<reference evidence="4 5" key="1">
    <citation type="submission" date="2019-07" db="EMBL/GenBank/DDBJ databases">
        <title>Whole genome shotgun sequence of Adhaeribacter aerolatus NBRC 106133.</title>
        <authorList>
            <person name="Hosoyama A."/>
            <person name="Uohara A."/>
            <person name="Ohji S."/>
            <person name="Ichikawa N."/>
        </authorList>
    </citation>
    <scope>NUCLEOTIDE SEQUENCE [LARGE SCALE GENOMIC DNA]</scope>
    <source>
        <strain evidence="4 5">NBRC 106133</strain>
    </source>
</reference>
<dbReference type="EMBL" id="BJYS01000044">
    <property type="protein sequence ID" value="GEO06810.1"/>
    <property type="molecule type" value="Genomic_DNA"/>
</dbReference>
<comment type="caution">
    <text evidence="4">The sequence shown here is derived from an EMBL/GenBank/DDBJ whole genome shotgun (WGS) entry which is preliminary data.</text>
</comment>
<dbReference type="InterPro" id="IPR007431">
    <property type="entry name" value="ACP_PD"/>
</dbReference>
<evidence type="ECO:0000256" key="3">
    <source>
        <dbReference type="ARBA" id="ARBA00023098"/>
    </source>
</evidence>
<evidence type="ECO:0000256" key="2">
    <source>
        <dbReference type="ARBA" id="ARBA00022801"/>
    </source>
</evidence>
<evidence type="ECO:0000256" key="1">
    <source>
        <dbReference type="ARBA" id="ARBA00022516"/>
    </source>
</evidence>
<proteinExistence type="predicted"/>
<keyword evidence="2" id="KW-0378">Hydrolase</keyword>